<organism evidence="1 2">
    <name type="scientific">Pleurotus ostreatus (strain PC15)</name>
    <name type="common">Oyster mushroom</name>
    <dbReference type="NCBI Taxonomy" id="1137138"/>
    <lineage>
        <taxon>Eukaryota</taxon>
        <taxon>Fungi</taxon>
        <taxon>Dikarya</taxon>
        <taxon>Basidiomycota</taxon>
        <taxon>Agaricomycotina</taxon>
        <taxon>Agaricomycetes</taxon>
        <taxon>Agaricomycetidae</taxon>
        <taxon>Agaricales</taxon>
        <taxon>Pleurotineae</taxon>
        <taxon>Pleurotaceae</taxon>
        <taxon>Pleurotus</taxon>
    </lineage>
</organism>
<evidence type="ECO:0008006" key="3">
    <source>
        <dbReference type="Google" id="ProtNLM"/>
    </source>
</evidence>
<accession>A0A067NJW8</accession>
<evidence type="ECO:0000313" key="1">
    <source>
        <dbReference type="EMBL" id="KDQ28358.1"/>
    </source>
</evidence>
<gene>
    <name evidence="1" type="ORF">PLEOSDRAFT_1042262</name>
</gene>
<dbReference type="HOGENOM" id="CLU_2705873_0_0_1"/>
<dbReference type="Proteomes" id="UP000027073">
    <property type="component" value="Unassembled WGS sequence"/>
</dbReference>
<reference evidence="2" key="1">
    <citation type="journal article" date="2014" name="Proc. Natl. Acad. Sci. U.S.A.">
        <title>Extensive sampling of basidiomycete genomes demonstrates inadequacy of the white-rot/brown-rot paradigm for wood decay fungi.</title>
        <authorList>
            <person name="Riley R."/>
            <person name="Salamov A.A."/>
            <person name="Brown D.W."/>
            <person name="Nagy L.G."/>
            <person name="Floudas D."/>
            <person name="Held B.W."/>
            <person name="Levasseur A."/>
            <person name="Lombard V."/>
            <person name="Morin E."/>
            <person name="Otillar R."/>
            <person name="Lindquist E.A."/>
            <person name="Sun H."/>
            <person name="LaButti K.M."/>
            <person name="Schmutz J."/>
            <person name="Jabbour D."/>
            <person name="Luo H."/>
            <person name="Baker S.E."/>
            <person name="Pisabarro A.G."/>
            <person name="Walton J.D."/>
            <person name="Blanchette R.A."/>
            <person name="Henrissat B."/>
            <person name="Martin F."/>
            <person name="Cullen D."/>
            <person name="Hibbett D.S."/>
            <person name="Grigoriev I.V."/>
        </authorList>
    </citation>
    <scope>NUCLEOTIDE SEQUENCE [LARGE SCALE GENOMIC DNA]</scope>
    <source>
        <strain evidence="2">PC15</strain>
    </source>
</reference>
<evidence type="ECO:0000313" key="2">
    <source>
        <dbReference type="Proteomes" id="UP000027073"/>
    </source>
</evidence>
<sequence>MDEKGLVLGDNARRRALVDRDQKTLYDINDGAREMVTTIECFSAAGVAMRPMLIFLGARINLEWGRENPCNAA</sequence>
<protein>
    <recommendedName>
        <fullName evidence="3">DDE-1 domain-containing protein</fullName>
    </recommendedName>
</protein>
<dbReference type="EMBL" id="KL198008">
    <property type="protein sequence ID" value="KDQ28358.1"/>
    <property type="molecule type" value="Genomic_DNA"/>
</dbReference>
<dbReference type="OrthoDB" id="3265672at2759"/>
<dbReference type="VEuPathDB" id="FungiDB:PLEOSDRAFT_1042262"/>
<dbReference type="AlphaFoldDB" id="A0A067NJW8"/>
<proteinExistence type="predicted"/>
<name>A0A067NJW8_PLEO1</name>
<dbReference type="InParanoid" id="A0A067NJW8"/>